<keyword evidence="5" id="KW-1185">Reference proteome</keyword>
<reference evidence="4 5" key="1">
    <citation type="journal article" date="2017" name="Genome Biol.">
        <title>New reference genome sequences of hot pepper reveal the massive evolution of plant disease-resistance genes by retroduplication.</title>
        <authorList>
            <person name="Kim S."/>
            <person name="Park J."/>
            <person name="Yeom S.I."/>
            <person name="Kim Y.M."/>
            <person name="Seo E."/>
            <person name="Kim K.T."/>
            <person name="Kim M.S."/>
            <person name="Lee J.M."/>
            <person name="Cheong K."/>
            <person name="Shin H.S."/>
            <person name="Kim S.B."/>
            <person name="Han K."/>
            <person name="Lee J."/>
            <person name="Park M."/>
            <person name="Lee H.A."/>
            <person name="Lee H.Y."/>
            <person name="Lee Y."/>
            <person name="Oh S."/>
            <person name="Lee J.H."/>
            <person name="Choi E."/>
            <person name="Choi E."/>
            <person name="Lee S.E."/>
            <person name="Jeon J."/>
            <person name="Kim H."/>
            <person name="Choi G."/>
            <person name="Song H."/>
            <person name="Lee J."/>
            <person name="Lee S.C."/>
            <person name="Kwon J.K."/>
            <person name="Lee H.Y."/>
            <person name="Koo N."/>
            <person name="Hong Y."/>
            <person name="Kim R.W."/>
            <person name="Kang W.H."/>
            <person name="Huh J.H."/>
            <person name="Kang B.C."/>
            <person name="Yang T.J."/>
            <person name="Lee Y.H."/>
            <person name="Bennetzen J.L."/>
            <person name="Choi D."/>
        </authorList>
    </citation>
    <scope>NUCLEOTIDE SEQUENCE [LARGE SCALE GENOMIC DNA]</scope>
    <source>
        <strain evidence="5">cv. PBC81</strain>
    </source>
</reference>
<evidence type="ECO:0000256" key="1">
    <source>
        <dbReference type="ARBA" id="ARBA00004906"/>
    </source>
</evidence>
<dbReference type="OrthoDB" id="10252231at2759"/>
<name>A0A2G2XPN3_CAPBA</name>
<dbReference type="EMBL" id="MLFT02000001">
    <property type="protein sequence ID" value="PHT59447.1"/>
    <property type="molecule type" value="Genomic_DNA"/>
</dbReference>
<dbReference type="InterPro" id="IPR035985">
    <property type="entry name" value="Ubiquitin-activating_enz"/>
</dbReference>
<dbReference type="AlphaFoldDB" id="A0A2G2XPN3"/>
<evidence type="ECO:0000313" key="5">
    <source>
        <dbReference type="Proteomes" id="UP000224567"/>
    </source>
</evidence>
<dbReference type="InterPro" id="IPR019572">
    <property type="entry name" value="UBA_E1_SCCH"/>
</dbReference>
<proteinExistence type="inferred from homology"/>
<reference evidence="5" key="2">
    <citation type="journal article" date="2017" name="J. Anim. Genet.">
        <title>Multiple reference genome sequences of hot pepper reveal the massive evolution of plant disease resistance genes by retroduplication.</title>
        <authorList>
            <person name="Kim S."/>
            <person name="Park J."/>
            <person name="Yeom S.-I."/>
            <person name="Kim Y.-M."/>
            <person name="Seo E."/>
            <person name="Kim K.-T."/>
            <person name="Kim M.-S."/>
            <person name="Lee J.M."/>
            <person name="Cheong K."/>
            <person name="Shin H.-S."/>
            <person name="Kim S.-B."/>
            <person name="Han K."/>
            <person name="Lee J."/>
            <person name="Park M."/>
            <person name="Lee H.-A."/>
            <person name="Lee H.-Y."/>
            <person name="Lee Y."/>
            <person name="Oh S."/>
            <person name="Lee J.H."/>
            <person name="Choi E."/>
            <person name="Choi E."/>
            <person name="Lee S.E."/>
            <person name="Jeon J."/>
            <person name="Kim H."/>
            <person name="Choi G."/>
            <person name="Song H."/>
            <person name="Lee J."/>
            <person name="Lee S.-C."/>
            <person name="Kwon J.-K."/>
            <person name="Lee H.-Y."/>
            <person name="Koo N."/>
            <person name="Hong Y."/>
            <person name="Kim R.W."/>
            <person name="Kang W.-H."/>
            <person name="Huh J.H."/>
            <person name="Kang B.-C."/>
            <person name="Yang T.-J."/>
            <person name="Lee Y.-H."/>
            <person name="Bennetzen J.L."/>
            <person name="Choi D."/>
        </authorList>
    </citation>
    <scope>NUCLEOTIDE SEQUENCE [LARGE SCALE GENOMIC DNA]</scope>
    <source>
        <strain evidence="5">cv. PBC81</strain>
    </source>
</reference>
<sequence>MISERALATALYSDSMEKRETDNDTNYHMDSIARLANMKARNYSTGEVDKLKAKFIAGRIIPAIACYYCYGHRSGLSRAL</sequence>
<dbReference type="SUPFAM" id="SSF69572">
    <property type="entry name" value="Activating enzymes of the ubiquitin-like proteins"/>
    <property type="match status" value="1"/>
</dbReference>
<dbReference type="GO" id="GO:0008641">
    <property type="term" value="F:ubiquitin-like modifier activating enzyme activity"/>
    <property type="evidence" value="ECO:0007669"/>
    <property type="project" value="InterPro"/>
</dbReference>
<comment type="caution">
    <text evidence="4">The sequence shown here is derived from an EMBL/GenBank/DDBJ whole genome shotgun (WGS) entry which is preliminary data.</text>
</comment>
<comment type="pathway">
    <text evidence="1">Protein modification; protein ubiquitination.</text>
</comment>
<dbReference type="Proteomes" id="UP000224567">
    <property type="component" value="Unassembled WGS sequence"/>
</dbReference>
<dbReference type="Gene3D" id="1.10.10.2660">
    <property type="entry name" value="Ubiquitin-activating enzyme E1, SCCH domain"/>
    <property type="match status" value="1"/>
</dbReference>
<protein>
    <recommendedName>
        <fullName evidence="3">Ubiquitin-activating enzyme SCCH domain-containing protein</fullName>
    </recommendedName>
</protein>
<evidence type="ECO:0000256" key="2">
    <source>
        <dbReference type="ARBA" id="ARBA00005673"/>
    </source>
</evidence>
<evidence type="ECO:0000313" key="4">
    <source>
        <dbReference type="EMBL" id="PHT59447.1"/>
    </source>
</evidence>
<dbReference type="Pfam" id="PF10585">
    <property type="entry name" value="UBA_E1_SCCH"/>
    <property type="match status" value="1"/>
</dbReference>
<dbReference type="STRING" id="33114.A0A2G2XPN3"/>
<dbReference type="InterPro" id="IPR042063">
    <property type="entry name" value="Ubi_acti_E1_SCCH"/>
</dbReference>
<gene>
    <name evidence="4" type="ORF">CQW23_01810</name>
</gene>
<accession>A0A2G2XPN3</accession>
<evidence type="ECO:0000259" key="3">
    <source>
        <dbReference type="Pfam" id="PF10585"/>
    </source>
</evidence>
<feature type="domain" description="Ubiquitin-activating enzyme SCCH" evidence="3">
    <location>
        <begin position="18"/>
        <end position="54"/>
    </location>
</feature>
<organism evidence="4 5">
    <name type="scientific">Capsicum baccatum</name>
    <name type="common">Peruvian pepper</name>
    <dbReference type="NCBI Taxonomy" id="33114"/>
    <lineage>
        <taxon>Eukaryota</taxon>
        <taxon>Viridiplantae</taxon>
        <taxon>Streptophyta</taxon>
        <taxon>Embryophyta</taxon>
        <taxon>Tracheophyta</taxon>
        <taxon>Spermatophyta</taxon>
        <taxon>Magnoliopsida</taxon>
        <taxon>eudicotyledons</taxon>
        <taxon>Gunneridae</taxon>
        <taxon>Pentapetalae</taxon>
        <taxon>asterids</taxon>
        <taxon>lamiids</taxon>
        <taxon>Solanales</taxon>
        <taxon>Solanaceae</taxon>
        <taxon>Solanoideae</taxon>
        <taxon>Capsiceae</taxon>
        <taxon>Capsicum</taxon>
    </lineage>
</organism>
<comment type="similarity">
    <text evidence="2">Belongs to the ubiquitin-activating E1 family.</text>
</comment>